<name>A0ABS7BE23_9ACTN</name>
<evidence type="ECO:0000313" key="2">
    <source>
        <dbReference type="Proteomes" id="UP001519863"/>
    </source>
</evidence>
<dbReference type="Proteomes" id="UP001519863">
    <property type="component" value="Unassembled WGS sequence"/>
</dbReference>
<evidence type="ECO:0000313" key="1">
    <source>
        <dbReference type="EMBL" id="MBW6439146.1"/>
    </source>
</evidence>
<gene>
    <name evidence="1" type="ORF">KZ829_36010</name>
</gene>
<protein>
    <submittedName>
        <fullName evidence="1">GNAT family N-acetyltransferase</fullName>
    </submittedName>
</protein>
<dbReference type="RefSeq" id="WP_220148301.1">
    <property type="nucleotide sequence ID" value="NZ_JAHXZI010000024.1"/>
</dbReference>
<comment type="caution">
    <text evidence="1">The sequence shown here is derived from an EMBL/GenBank/DDBJ whole genome shotgun (WGS) entry which is preliminary data.</text>
</comment>
<proteinExistence type="predicted"/>
<dbReference type="InterPro" id="IPR016181">
    <property type="entry name" value="Acyl_CoA_acyltransferase"/>
</dbReference>
<sequence length="55" mass="6344">MTATCFAANEASWRLMERVGMRREFYTVRDSLHRSGEWLDCVGYALLTDEWPGSA</sequence>
<keyword evidence="2" id="KW-1185">Reference proteome</keyword>
<accession>A0ABS7BE23</accession>
<dbReference type="Gene3D" id="3.40.630.30">
    <property type="match status" value="1"/>
</dbReference>
<dbReference type="SUPFAM" id="SSF55729">
    <property type="entry name" value="Acyl-CoA N-acyltransferases (Nat)"/>
    <property type="match status" value="1"/>
</dbReference>
<dbReference type="EMBL" id="JAHXZI010000024">
    <property type="protein sequence ID" value="MBW6439146.1"/>
    <property type="molecule type" value="Genomic_DNA"/>
</dbReference>
<organism evidence="1 2">
    <name type="scientific">Actinoplanes hulinensis</name>
    <dbReference type="NCBI Taxonomy" id="1144547"/>
    <lineage>
        <taxon>Bacteria</taxon>
        <taxon>Bacillati</taxon>
        <taxon>Actinomycetota</taxon>
        <taxon>Actinomycetes</taxon>
        <taxon>Micromonosporales</taxon>
        <taxon>Micromonosporaceae</taxon>
        <taxon>Actinoplanes</taxon>
    </lineage>
</organism>
<reference evidence="1 2" key="1">
    <citation type="journal article" date="2013" name="Antonie Van Leeuwenhoek">
        <title>Actinoplanes hulinensis sp. nov., a novel actinomycete isolated from soybean root (Glycine max (L.) Merr).</title>
        <authorList>
            <person name="Shen Y."/>
            <person name="Liu C."/>
            <person name="Wang X."/>
            <person name="Zhao J."/>
            <person name="Jia F."/>
            <person name="Zhang Y."/>
            <person name="Wang L."/>
            <person name="Yang D."/>
            <person name="Xiang W."/>
        </authorList>
    </citation>
    <scope>NUCLEOTIDE SEQUENCE [LARGE SCALE GENOMIC DNA]</scope>
    <source>
        <strain evidence="1 2">NEAU-M9</strain>
    </source>
</reference>